<dbReference type="SUPFAM" id="SSF46689">
    <property type="entry name" value="Homeodomain-like"/>
    <property type="match status" value="1"/>
</dbReference>
<dbReference type="PROSITE" id="PS01081">
    <property type="entry name" value="HTH_TETR_1"/>
    <property type="match status" value="1"/>
</dbReference>
<dbReference type="PANTHER" id="PTHR47506">
    <property type="entry name" value="TRANSCRIPTIONAL REGULATORY PROTEIN"/>
    <property type="match status" value="1"/>
</dbReference>
<dbReference type="InterPro" id="IPR036271">
    <property type="entry name" value="Tet_transcr_reg_TetR-rel_C_sf"/>
</dbReference>
<reference evidence="6" key="1">
    <citation type="submission" date="2010-05" db="EMBL/GenBank/DDBJ databases">
        <title>The draft genome of Desulfonatronospira thiodismutans ASO3-1.</title>
        <authorList>
            <consortium name="US DOE Joint Genome Institute (JGI-PGF)"/>
            <person name="Lucas S."/>
            <person name="Copeland A."/>
            <person name="Lapidus A."/>
            <person name="Cheng J.-F."/>
            <person name="Bruce D."/>
            <person name="Goodwin L."/>
            <person name="Pitluck S."/>
            <person name="Chertkov O."/>
            <person name="Brettin T."/>
            <person name="Detter J.C."/>
            <person name="Han C."/>
            <person name="Land M.L."/>
            <person name="Hauser L."/>
            <person name="Kyrpides N."/>
            <person name="Mikhailova N."/>
            <person name="Muyzer G."/>
            <person name="Woyke T."/>
        </authorList>
    </citation>
    <scope>NUCLEOTIDE SEQUENCE [LARGE SCALE GENOMIC DNA]</scope>
    <source>
        <strain evidence="6">ASO3-1</strain>
    </source>
</reference>
<dbReference type="RefSeq" id="WP_008868999.1">
    <property type="nucleotide sequence ID" value="NZ_ACJN02000001.1"/>
</dbReference>
<dbReference type="InterPro" id="IPR009057">
    <property type="entry name" value="Homeodomain-like_sf"/>
</dbReference>
<evidence type="ECO:0000259" key="5">
    <source>
        <dbReference type="PROSITE" id="PS50977"/>
    </source>
</evidence>
<dbReference type="InterPro" id="IPR001647">
    <property type="entry name" value="HTH_TetR"/>
</dbReference>
<comment type="caution">
    <text evidence="6">The sequence shown here is derived from an EMBL/GenBank/DDBJ whole genome shotgun (WGS) entry which is preliminary data.</text>
</comment>
<dbReference type="InterPro" id="IPR023772">
    <property type="entry name" value="DNA-bd_HTH_TetR-type_CS"/>
</dbReference>
<evidence type="ECO:0000256" key="1">
    <source>
        <dbReference type="ARBA" id="ARBA00023015"/>
    </source>
</evidence>
<dbReference type="EMBL" id="ACJN02000001">
    <property type="protein sequence ID" value="EFI35870.1"/>
    <property type="molecule type" value="Genomic_DNA"/>
</dbReference>
<name>D6SMF9_9BACT</name>
<gene>
    <name evidence="6" type="ORF">Dthio_PD3309</name>
</gene>
<dbReference type="OrthoDB" id="5394806at2"/>
<evidence type="ECO:0000313" key="7">
    <source>
        <dbReference type="Proteomes" id="UP000005496"/>
    </source>
</evidence>
<evidence type="ECO:0000256" key="2">
    <source>
        <dbReference type="ARBA" id="ARBA00023125"/>
    </source>
</evidence>
<dbReference type="Gene3D" id="1.10.357.10">
    <property type="entry name" value="Tetracycline Repressor, domain 2"/>
    <property type="match status" value="1"/>
</dbReference>
<dbReference type="PRINTS" id="PR00455">
    <property type="entry name" value="HTHTETR"/>
</dbReference>
<evidence type="ECO:0000256" key="4">
    <source>
        <dbReference type="PROSITE-ProRule" id="PRU00335"/>
    </source>
</evidence>
<dbReference type="GO" id="GO:0003677">
    <property type="term" value="F:DNA binding"/>
    <property type="evidence" value="ECO:0007669"/>
    <property type="project" value="UniProtKB-UniRule"/>
</dbReference>
<evidence type="ECO:0000256" key="3">
    <source>
        <dbReference type="ARBA" id="ARBA00023163"/>
    </source>
</evidence>
<feature type="DNA-binding region" description="H-T-H motif" evidence="4">
    <location>
        <begin position="26"/>
        <end position="45"/>
    </location>
</feature>
<accession>D6SMF9</accession>
<keyword evidence="2 4" id="KW-0238">DNA-binding</keyword>
<dbReference type="AlphaFoldDB" id="D6SMF9"/>
<keyword evidence="1" id="KW-0805">Transcription regulation</keyword>
<dbReference type="Gene3D" id="1.10.10.60">
    <property type="entry name" value="Homeodomain-like"/>
    <property type="match status" value="1"/>
</dbReference>
<feature type="domain" description="HTH tetR-type" evidence="5">
    <location>
        <begin position="3"/>
        <end position="63"/>
    </location>
</feature>
<dbReference type="PANTHER" id="PTHR47506:SF1">
    <property type="entry name" value="HTH-TYPE TRANSCRIPTIONAL REGULATOR YJDC"/>
    <property type="match status" value="1"/>
</dbReference>
<dbReference type="SUPFAM" id="SSF48498">
    <property type="entry name" value="Tetracyclin repressor-like, C-terminal domain"/>
    <property type="match status" value="1"/>
</dbReference>
<sequence length="194" mass="22480">MAKNKKHKILSTATQLFANQGFDNTTTLQIAKEAGVTEPLLYYHFKGKEEIFTEIIRSIFQDYEKMLEELPRETETEFEKINNLIRLHIHMAENRPNEGRLILANCPSKLKNESHTCQKIVDRQQEIIVDYLRECLEKGNASGEFDAQPVDHLVVVMLCLINGILRKKLLGKKEKISYEYTAIDFCRKAIVKHS</sequence>
<dbReference type="Pfam" id="PF00440">
    <property type="entry name" value="TetR_N"/>
    <property type="match status" value="1"/>
</dbReference>
<keyword evidence="7" id="KW-1185">Reference proteome</keyword>
<protein>
    <submittedName>
        <fullName evidence="6">Transcriptional regulator, TetR family</fullName>
    </submittedName>
</protein>
<evidence type="ECO:0000313" key="6">
    <source>
        <dbReference type="EMBL" id="EFI35870.1"/>
    </source>
</evidence>
<dbReference type="Proteomes" id="UP000005496">
    <property type="component" value="Unassembled WGS sequence"/>
</dbReference>
<dbReference type="PROSITE" id="PS50977">
    <property type="entry name" value="HTH_TETR_2"/>
    <property type="match status" value="1"/>
</dbReference>
<keyword evidence="3" id="KW-0804">Transcription</keyword>
<organism evidence="6 7">
    <name type="scientific">Desulfonatronospira thiodismutans ASO3-1</name>
    <dbReference type="NCBI Taxonomy" id="555779"/>
    <lineage>
        <taxon>Bacteria</taxon>
        <taxon>Pseudomonadati</taxon>
        <taxon>Thermodesulfobacteriota</taxon>
        <taxon>Desulfovibrionia</taxon>
        <taxon>Desulfovibrionales</taxon>
        <taxon>Desulfonatronovibrionaceae</taxon>
        <taxon>Desulfonatronospira</taxon>
    </lineage>
</organism>
<proteinExistence type="predicted"/>
<dbReference type="eggNOG" id="COG1309">
    <property type="taxonomic scope" value="Bacteria"/>
</dbReference>